<proteinExistence type="predicted"/>
<dbReference type="CDD" id="cd16325">
    <property type="entry name" value="LolA"/>
    <property type="match status" value="1"/>
</dbReference>
<name>A0A0U3FD75_9FLAO</name>
<sequence length="209" mass="23937">MKKVLSTLFLLVMTTVSLAQEKAMSQAEIASFKKEVVSKTKEITSLSTDFTQYKHMSFMSKDIESKGEMLLQVPNKLLWKYSTPFEYSIAFKDNKISINDQGKKNKVDIGNNKKFAKINNLIVGSISGNMFDEKEFKISYFRDNKRSIAKLIPLSKDISQYISQIVLYFDEGQSTVSEVKLVEPSDDYTRIVFKNKKTNIKLNDSSFTN</sequence>
<dbReference type="RefSeq" id="WP_006257930.1">
    <property type="nucleotide sequence ID" value="NZ_BCMQ01000002.1"/>
</dbReference>
<dbReference type="PANTHER" id="PTHR35869">
    <property type="entry name" value="OUTER-MEMBRANE LIPOPROTEIN CARRIER PROTEIN"/>
    <property type="match status" value="1"/>
</dbReference>
<dbReference type="InterPro" id="IPR004564">
    <property type="entry name" value="OM_lipoprot_carrier_LolA-like"/>
</dbReference>
<dbReference type="InterPro" id="IPR029046">
    <property type="entry name" value="LolA/LolB/LppX"/>
</dbReference>
<protein>
    <submittedName>
        <fullName evidence="2">Cell envelope biogenesis protein LolA</fullName>
    </submittedName>
</protein>
<accession>A0A0U3FD75</accession>
<organism evidence="2 3">
    <name type="scientific">Myroides odoratimimus</name>
    <dbReference type="NCBI Taxonomy" id="76832"/>
    <lineage>
        <taxon>Bacteria</taxon>
        <taxon>Pseudomonadati</taxon>
        <taxon>Bacteroidota</taxon>
        <taxon>Flavobacteriia</taxon>
        <taxon>Flavobacteriales</taxon>
        <taxon>Flavobacteriaceae</taxon>
        <taxon>Myroides</taxon>
    </lineage>
</organism>
<dbReference type="EMBL" id="CP013690">
    <property type="protein sequence ID" value="ALU28299.1"/>
    <property type="molecule type" value="Genomic_DNA"/>
</dbReference>
<dbReference type="AlphaFoldDB" id="A0A0U3FD75"/>
<dbReference type="Gene3D" id="2.50.20.10">
    <property type="entry name" value="Lipoprotein localisation LolA/LolB/LppX"/>
    <property type="match status" value="1"/>
</dbReference>
<dbReference type="Pfam" id="PF03548">
    <property type="entry name" value="LolA"/>
    <property type="match status" value="1"/>
</dbReference>
<dbReference type="PANTHER" id="PTHR35869:SF1">
    <property type="entry name" value="OUTER-MEMBRANE LIPOPROTEIN CARRIER PROTEIN"/>
    <property type="match status" value="1"/>
</dbReference>
<evidence type="ECO:0000313" key="3">
    <source>
        <dbReference type="Proteomes" id="UP000069030"/>
    </source>
</evidence>
<dbReference type="Proteomes" id="UP000069030">
    <property type="component" value="Chromosome"/>
</dbReference>
<evidence type="ECO:0000256" key="1">
    <source>
        <dbReference type="ARBA" id="ARBA00022729"/>
    </source>
</evidence>
<keyword evidence="1" id="KW-0732">Signal</keyword>
<dbReference type="KEGG" id="mod:AS202_05465"/>
<reference evidence="2 3" key="1">
    <citation type="journal article" date="2016" name="J. Zhejiang Univ. Sci. B">
        <title>Antibiotic resistance mechanisms of Myroides sp.</title>
        <authorList>
            <person name="Hu S."/>
            <person name="Yuan S."/>
            <person name="Qu H."/>
            <person name="Jiang T."/>
            <person name="Zhou Y."/>
            <person name="Wang M."/>
            <person name="Ming D."/>
        </authorList>
    </citation>
    <scope>NUCLEOTIDE SEQUENCE [LARGE SCALE GENOMIC DNA]</scope>
    <source>
        <strain evidence="2 3">PR63039</strain>
    </source>
</reference>
<evidence type="ECO:0000313" key="2">
    <source>
        <dbReference type="EMBL" id="ALU28299.1"/>
    </source>
</evidence>
<dbReference type="SUPFAM" id="SSF89392">
    <property type="entry name" value="Prokaryotic lipoproteins and lipoprotein localization factors"/>
    <property type="match status" value="1"/>
</dbReference>
<gene>
    <name evidence="2" type="ORF">AS202_05465</name>
</gene>